<reference evidence="1 2" key="1">
    <citation type="journal article" date="2021" name="Commun. Biol.">
        <title>The genome of Shorea leprosula (Dipterocarpaceae) highlights the ecological relevance of drought in aseasonal tropical rainforests.</title>
        <authorList>
            <person name="Ng K.K.S."/>
            <person name="Kobayashi M.J."/>
            <person name="Fawcett J.A."/>
            <person name="Hatakeyama M."/>
            <person name="Paape T."/>
            <person name="Ng C.H."/>
            <person name="Ang C.C."/>
            <person name="Tnah L.H."/>
            <person name="Lee C.T."/>
            <person name="Nishiyama T."/>
            <person name="Sese J."/>
            <person name="O'Brien M.J."/>
            <person name="Copetti D."/>
            <person name="Mohd Noor M.I."/>
            <person name="Ong R.C."/>
            <person name="Putra M."/>
            <person name="Sireger I.Z."/>
            <person name="Indrioko S."/>
            <person name="Kosugi Y."/>
            <person name="Izuno A."/>
            <person name="Isagi Y."/>
            <person name="Lee S.L."/>
            <person name="Shimizu K.K."/>
        </authorList>
    </citation>
    <scope>NUCLEOTIDE SEQUENCE [LARGE SCALE GENOMIC DNA]</scope>
    <source>
        <strain evidence="1">214</strain>
    </source>
</reference>
<sequence length="48" mass="5151">MQSNAARNVAFGGSAASLSSQHNMLDAPPMLLEYAQTPHESCTYTLHT</sequence>
<evidence type="ECO:0000313" key="1">
    <source>
        <dbReference type="EMBL" id="GKV04044.1"/>
    </source>
</evidence>
<evidence type="ECO:0000313" key="2">
    <source>
        <dbReference type="Proteomes" id="UP001054252"/>
    </source>
</evidence>
<dbReference type="EMBL" id="BPVZ01000021">
    <property type="protein sequence ID" value="GKV04044.1"/>
    <property type="molecule type" value="Genomic_DNA"/>
</dbReference>
<comment type="caution">
    <text evidence="1">The sequence shown here is derived from an EMBL/GenBank/DDBJ whole genome shotgun (WGS) entry which is preliminary data.</text>
</comment>
<protein>
    <submittedName>
        <fullName evidence="1">Uncharacterized protein</fullName>
    </submittedName>
</protein>
<proteinExistence type="predicted"/>
<dbReference type="Proteomes" id="UP001054252">
    <property type="component" value="Unassembled WGS sequence"/>
</dbReference>
<dbReference type="AlphaFoldDB" id="A0AAV5J0W9"/>
<name>A0AAV5J0W9_9ROSI</name>
<organism evidence="1 2">
    <name type="scientific">Rubroshorea leprosula</name>
    <dbReference type="NCBI Taxonomy" id="152421"/>
    <lineage>
        <taxon>Eukaryota</taxon>
        <taxon>Viridiplantae</taxon>
        <taxon>Streptophyta</taxon>
        <taxon>Embryophyta</taxon>
        <taxon>Tracheophyta</taxon>
        <taxon>Spermatophyta</taxon>
        <taxon>Magnoliopsida</taxon>
        <taxon>eudicotyledons</taxon>
        <taxon>Gunneridae</taxon>
        <taxon>Pentapetalae</taxon>
        <taxon>rosids</taxon>
        <taxon>malvids</taxon>
        <taxon>Malvales</taxon>
        <taxon>Dipterocarpaceae</taxon>
        <taxon>Rubroshorea</taxon>
    </lineage>
</organism>
<accession>A0AAV5J0W9</accession>
<gene>
    <name evidence="1" type="ORF">SLEP1_g16258</name>
</gene>
<keyword evidence="2" id="KW-1185">Reference proteome</keyword>